<name>A0ABD6ASK6_9EURY</name>
<dbReference type="SUPFAM" id="SSF56281">
    <property type="entry name" value="Metallo-hydrolase/oxidoreductase"/>
    <property type="match status" value="1"/>
</dbReference>
<dbReference type="PANTHER" id="PTHR42951:SF17">
    <property type="entry name" value="METALLO-BETA-LACTAMASE DOMAIN-CONTAINING PROTEIN"/>
    <property type="match status" value="1"/>
</dbReference>
<dbReference type="InterPro" id="IPR050855">
    <property type="entry name" value="NDM-1-like"/>
</dbReference>
<reference evidence="2 3" key="1">
    <citation type="journal article" date="2019" name="Int. J. Syst. Evol. Microbiol.">
        <title>The Global Catalogue of Microorganisms (GCM) 10K type strain sequencing project: providing services to taxonomists for standard genome sequencing and annotation.</title>
        <authorList>
            <consortium name="The Broad Institute Genomics Platform"/>
            <consortium name="The Broad Institute Genome Sequencing Center for Infectious Disease"/>
            <person name="Wu L."/>
            <person name="Ma J."/>
        </authorList>
    </citation>
    <scope>NUCLEOTIDE SEQUENCE [LARGE SCALE GENOMIC DNA]</scope>
    <source>
        <strain evidence="2 3">CGMCC 1.12563</strain>
    </source>
</reference>
<gene>
    <name evidence="2" type="ORF">ACFSBT_04865</name>
</gene>
<sequence>MTDGRVHRIEAPVDWPPGHVAAYLVELGTPHHRELALVDAAMPDPDSEVALRETLADRDATLADVDHLLLTHPHVDHVGQVTTVLEAADPDVYAPAGVRDRFARDPDDLAATVRTTATAAGLDEEGVERAVEMAVGSLRRNRELLPVESVGTWFADGDTFDLAGTTVEVVHTPGHQADHCCLFAPESGTLLAGDMVIDPFRPVVLHAGLDREVGDAIGAFYDALDRLADLDVDRVYPGHGPVHESFADTVARDRASLDRMLDRTVEAVADGAETAAAVAERRARTRGTEYIVAEVVAALWHLEATGRLDVHRDGDIRRFSTV</sequence>
<dbReference type="Pfam" id="PF00753">
    <property type="entry name" value="Lactamase_B"/>
    <property type="match status" value="1"/>
</dbReference>
<dbReference type="RefSeq" id="WP_250872582.1">
    <property type="nucleotide sequence ID" value="NZ_JALXFV010000002.1"/>
</dbReference>
<evidence type="ECO:0000313" key="2">
    <source>
        <dbReference type="EMBL" id="MFD1512612.1"/>
    </source>
</evidence>
<dbReference type="InterPro" id="IPR001279">
    <property type="entry name" value="Metallo-B-lactamas"/>
</dbReference>
<keyword evidence="3" id="KW-1185">Reference proteome</keyword>
<evidence type="ECO:0000313" key="3">
    <source>
        <dbReference type="Proteomes" id="UP001597187"/>
    </source>
</evidence>
<organism evidence="2 3">
    <name type="scientific">Halomarina rubra</name>
    <dbReference type="NCBI Taxonomy" id="2071873"/>
    <lineage>
        <taxon>Archaea</taxon>
        <taxon>Methanobacteriati</taxon>
        <taxon>Methanobacteriota</taxon>
        <taxon>Stenosarchaea group</taxon>
        <taxon>Halobacteria</taxon>
        <taxon>Halobacteriales</taxon>
        <taxon>Natronomonadaceae</taxon>
        <taxon>Halomarina</taxon>
    </lineage>
</organism>
<comment type="caution">
    <text evidence="2">The sequence shown here is derived from an EMBL/GenBank/DDBJ whole genome shotgun (WGS) entry which is preliminary data.</text>
</comment>
<proteinExistence type="predicted"/>
<accession>A0ABD6ASK6</accession>
<dbReference type="EMBL" id="JBHUDC010000002">
    <property type="protein sequence ID" value="MFD1512612.1"/>
    <property type="molecule type" value="Genomic_DNA"/>
</dbReference>
<dbReference type="EC" id="3.-.-.-" evidence="2"/>
<dbReference type="InterPro" id="IPR036866">
    <property type="entry name" value="RibonucZ/Hydroxyglut_hydro"/>
</dbReference>
<dbReference type="Gene3D" id="3.60.15.10">
    <property type="entry name" value="Ribonuclease Z/Hydroxyacylglutathione hydrolase-like"/>
    <property type="match status" value="1"/>
</dbReference>
<feature type="domain" description="Metallo-beta-lactamase" evidence="1">
    <location>
        <begin position="19"/>
        <end position="239"/>
    </location>
</feature>
<evidence type="ECO:0000259" key="1">
    <source>
        <dbReference type="SMART" id="SM00849"/>
    </source>
</evidence>
<dbReference type="SMART" id="SM00849">
    <property type="entry name" value="Lactamase_B"/>
    <property type="match status" value="1"/>
</dbReference>
<dbReference type="PANTHER" id="PTHR42951">
    <property type="entry name" value="METALLO-BETA-LACTAMASE DOMAIN-CONTAINING"/>
    <property type="match status" value="1"/>
</dbReference>
<dbReference type="AlphaFoldDB" id="A0ABD6ASK6"/>
<dbReference type="Proteomes" id="UP001597187">
    <property type="component" value="Unassembled WGS sequence"/>
</dbReference>
<dbReference type="GO" id="GO:0016787">
    <property type="term" value="F:hydrolase activity"/>
    <property type="evidence" value="ECO:0007669"/>
    <property type="project" value="UniProtKB-KW"/>
</dbReference>
<keyword evidence="2" id="KW-0378">Hydrolase</keyword>
<protein>
    <submittedName>
        <fullName evidence="2">MBL fold metallo-hydrolase</fullName>
        <ecNumber evidence="2">3.-.-.-</ecNumber>
    </submittedName>
</protein>